<dbReference type="InterPro" id="IPR001128">
    <property type="entry name" value="Cyt_P450"/>
</dbReference>
<dbReference type="GO" id="GO:0020037">
    <property type="term" value="F:heme binding"/>
    <property type="evidence" value="ECO:0007669"/>
    <property type="project" value="InterPro"/>
</dbReference>
<reference evidence="8" key="1">
    <citation type="submission" date="2023-03" db="EMBL/GenBank/DDBJ databases">
        <authorList>
            <person name="Julca I."/>
        </authorList>
    </citation>
    <scope>NUCLEOTIDE SEQUENCE</scope>
</reference>
<evidence type="ECO:0000313" key="9">
    <source>
        <dbReference type="Proteomes" id="UP001161247"/>
    </source>
</evidence>
<dbReference type="SUPFAM" id="SSF48264">
    <property type="entry name" value="Cytochrome P450"/>
    <property type="match status" value="1"/>
</dbReference>
<dbReference type="InterPro" id="IPR050651">
    <property type="entry name" value="Plant_Cytochrome_P450_Monoox"/>
</dbReference>
<dbReference type="InterPro" id="IPR036396">
    <property type="entry name" value="Cyt_P450_sf"/>
</dbReference>
<keyword evidence="3 7" id="KW-0560">Oxidoreductase</keyword>
<keyword evidence="9" id="KW-1185">Reference proteome</keyword>
<name>A0AAV1C9S5_OLDCO</name>
<dbReference type="GO" id="GO:0005506">
    <property type="term" value="F:iron ion binding"/>
    <property type="evidence" value="ECO:0007669"/>
    <property type="project" value="InterPro"/>
</dbReference>
<dbReference type="Gene3D" id="1.10.630.10">
    <property type="entry name" value="Cytochrome P450"/>
    <property type="match status" value="1"/>
</dbReference>
<dbReference type="Pfam" id="PF00067">
    <property type="entry name" value="p450"/>
    <property type="match status" value="1"/>
</dbReference>
<dbReference type="AlphaFoldDB" id="A0AAV1C9S5"/>
<evidence type="ECO:0000256" key="5">
    <source>
        <dbReference type="ARBA" id="ARBA00023033"/>
    </source>
</evidence>
<accession>A0AAV1C9S5</accession>
<evidence type="ECO:0000256" key="6">
    <source>
        <dbReference type="PIRSR" id="PIRSR602401-1"/>
    </source>
</evidence>
<keyword evidence="2 6" id="KW-0479">Metal-binding</keyword>
<sequence>MEWAMALLLNHPEAIEKVKAEIDAHVPEDRLLEEKDLSNLTYLQNVVKETLRFYPPIPFLIPHEASEDCTVSGYSISKGTMLLVNLWAIHRDPKLWENPMEFKPERHEGRKQDQDYSLMPFGAGRRGCPGAVLGTRMLELVLGTLVQAFEWERISEELVDMSEGKGFSLPKLKPLEAICRPREAIFRHHLIS</sequence>
<dbReference type="Proteomes" id="UP001161247">
    <property type="component" value="Chromosome 1"/>
</dbReference>
<dbReference type="InterPro" id="IPR017972">
    <property type="entry name" value="Cyt_P450_CS"/>
</dbReference>
<dbReference type="PROSITE" id="PS00086">
    <property type="entry name" value="CYTOCHROME_P450"/>
    <property type="match status" value="1"/>
</dbReference>
<evidence type="ECO:0000256" key="2">
    <source>
        <dbReference type="ARBA" id="ARBA00022723"/>
    </source>
</evidence>
<dbReference type="PANTHER" id="PTHR47947:SF3">
    <property type="entry name" value="CYTOCHROME P450 81D1-LIKE"/>
    <property type="match status" value="1"/>
</dbReference>
<gene>
    <name evidence="8" type="ORF">OLC1_LOCUS4041</name>
</gene>
<feature type="binding site" description="axial binding residue" evidence="6">
    <location>
        <position position="128"/>
    </location>
    <ligand>
        <name>heme</name>
        <dbReference type="ChEBI" id="CHEBI:30413"/>
    </ligand>
    <ligandPart>
        <name>Fe</name>
        <dbReference type="ChEBI" id="CHEBI:18248"/>
    </ligandPart>
</feature>
<evidence type="ECO:0000313" key="8">
    <source>
        <dbReference type="EMBL" id="CAI9092354.1"/>
    </source>
</evidence>
<dbReference type="EMBL" id="OX459118">
    <property type="protein sequence ID" value="CAI9092354.1"/>
    <property type="molecule type" value="Genomic_DNA"/>
</dbReference>
<organism evidence="8 9">
    <name type="scientific">Oldenlandia corymbosa var. corymbosa</name>
    <dbReference type="NCBI Taxonomy" id="529605"/>
    <lineage>
        <taxon>Eukaryota</taxon>
        <taxon>Viridiplantae</taxon>
        <taxon>Streptophyta</taxon>
        <taxon>Embryophyta</taxon>
        <taxon>Tracheophyta</taxon>
        <taxon>Spermatophyta</taxon>
        <taxon>Magnoliopsida</taxon>
        <taxon>eudicotyledons</taxon>
        <taxon>Gunneridae</taxon>
        <taxon>Pentapetalae</taxon>
        <taxon>asterids</taxon>
        <taxon>lamiids</taxon>
        <taxon>Gentianales</taxon>
        <taxon>Rubiaceae</taxon>
        <taxon>Rubioideae</taxon>
        <taxon>Spermacoceae</taxon>
        <taxon>Hedyotis-Oldenlandia complex</taxon>
        <taxon>Oldenlandia</taxon>
    </lineage>
</organism>
<keyword evidence="5 7" id="KW-0503">Monooxygenase</keyword>
<proteinExistence type="inferred from homology"/>
<dbReference type="PRINTS" id="PR00463">
    <property type="entry name" value="EP450I"/>
</dbReference>
<dbReference type="PANTHER" id="PTHR47947">
    <property type="entry name" value="CYTOCHROME P450 82C3-RELATED"/>
    <property type="match status" value="1"/>
</dbReference>
<keyword evidence="1 6" id="KW-0349">Heme</keyword>
<comment type="cofactor">
    <cofactor evidence="6">
        <name>heme</name>
        <dbReference type="ChEBI" id="CHEBI:30413"/>
    </cofactor>
</comment>
<dbReference type="InterPro" id="IPR002401">
    <property type="entry name" value="Cyt_P450_E_grp-I"/>
</dbReference>
<evidence type="ECO:0000256" key="4">
    <source>
        <dbReference type="ARBA" id="ARBA00023004"/>
    </source>
</evidence>
<evidence type="ECO:0000256" key="1">
    <source>
        <dbReference type="ARBA" id="ARBA00022617"/>
    </source>
</evidence>
<dbReference type="GO" id="GO:0016705">
    <property type="term" value="F:oxidoreductase activity, acting on paired donors, with incorporation or reduction of molecular oxygen"/>
    <property type="evidence" value="ECO:0007669"/>
    <property type="project" value="InterPro"/>
</dbReference>
<dbReference type="GO" id="GO:0004497">
    <property type="term" value="F:monooxygenase activity"/>
    <property type="evidence" value="ECO:0007669"/>
    <property type="project" value="UniProtKB-KW"/>
</dbReference>
<dbReference type="PRINTS" id="PR00385">
    <property type="entry name" value="P450"/>
</dbReference>
<keyword evidence="4 6" id="KW-0408">Iron</keyword>
<evidence type="ECO:0000256" key="7">
    <source>
        <dbReference type="RuleBase" id="RU000461"/>
    </source>
</evidence>
<comment type="similarity">
    <text evidence="7">Belongs to the cytochrome P450 family.</text>
</comment>
<evidence type="ECO:0000256" key="3">
    <source>
        <dbReference type="ARBA" id="ARBA00023002"/>
    </source>
</evidence>
<protein>
    <submittedName>
        <fullName evidence="8">OLC1v1027571C1</fullName>
    </submittedName>
</protein>